<dbReference type="InterPro" id="IPR026961">
    <property type="entry name" value="PGG_dom"/>
</dbReference>
<dbReference type="InterPro" id="IPR036770">
    <property type="entry name" value="Ankyrin_rpt-contain_sf"/>
</dbReference>
<accession>A0A2U1NRZ9</accession>
<comment type="caution">
    <text evidence="3">The sequence shown here is derived from an EMBL/GenBank/DDBJ whole genome shotgun (WGS) entry which is preliminary data.</text>
</comment>
<feature type="transmembrane region" description="Helical" evidence="1">
    <location>
        <begin position="499"/>
        <end position="520"/>
    </location>
</feature>
<keyword evidence="1" id="KW-1133">Transmembrane helix</keyword>
<reference evidence="3 4" key="1">
    <citation type="journal article" date="2018" name="Mol. Plant">
        <title>The genome of Artemisia annua provides insight into the evolution of Asteraceae family and artemisinin biosynthesis.</title>
        <authorList>
            <person name="Shen Q."/>
            <person name="Zhang L."/>
            <person name="Liao Z."/>
            <person name="Wang S."/>
            <person name="Yan T."/>
            <person name="Shi P."/>
            <person name="Liu M."/>
            <person name="Fu X."/>
            <person name="Pan Q."/>
            <person name="Wang Y."/>
            <person name="Lv Z."/>
            <person name="Lu X."/>
            <person name="Zhang F."/>
            <person name="Jiang W."/>
            <person name="Ma Y."/>
            <person name="Chen M."/>
            <person name="Hao X."/>
            <person name="Li L."/>
            <person name="Tang Y."/>
            <person name="Lv G."/>
            <person name="Zhou Y."/>
            <person name="Sun X."/>
            <person name="Brodelius P.E."/>
            <person name="Rose J.K.C."/>
            <person name="Tang K."/>
        </authorList>
    </citation>
    <scope>NUCLEOTIDE SEQUENCE [LARGE SCALE GENOMIC DNA]</scope>
    <source>
        <strain evidence="4">cv. Huhao1</strain>
        <tissue evidence="3">Leaf</tissue>
    </source>
</reference>
<name>A0A2U1NRZ9_ARTAN</name>
<dbReference type="GO" id="GO:0016020">
    <property type="term" value="C:membrane"/>
    <property type="evidence" value="ECO:0007669"/>
    <property type="project" value="TreeGrafter"/>
</dbReference>
<feature type="transmembrane region" description="Helical" evidence="1">
    <location>
        <begin position="461"/>
        <end position="479"/>
    </location>
</feature>
<feature type="domain" description="PGG" evidence="2">
    <location>
        <begin position="451"/>
        <end position="564"/>
    </location>
</feature>
<dbReference type="STRING" id="35608.A0A2U1NRZ9"/>
<feature type="transmembrane region" description="Helical" evidence="1">
    <location>
        <begin position="572"/>
        <end position="597"/>
    </location>
</feature>
<proteinExistence type="predicted"/>
<dbReference type="Proteomes" id="UP000245207">
    <property type="component" value="Unassembled WGS sequence"/>
</dbReference>
<dbReference type="Gene3D" id="1.25.40.20">
    <property type="entry name" value="Ankyrin repeat-containing domain"/>
    <property type="match status" value="2"/>
</dbReference>
<dbReference type="AlphaFoldDB" id="A0A2U1NRZ9"/>
<keyword evidence="1" id="KW-0812">Transmembrane</keyword>
<evidence type="ECO:0000313" key="4">
    <source>
        <dbReference type="Proteomes" id="UP000245207"/>
    </source>
</evidence>
<keyword evidence="4" id="KW-1185">Reference proteome</keyword>
<dbReference type="PANTHER" id="PTHR24177:SF467">
    <property type="entry name" value="PGG DOMAIN, RETROTRANSPOSON COPIA-LIKE PROTEIN"/>
    <property type="match status" value="1"/>
</dbReference>
<gene>
    <name evidence="3" type="ORF">CTI12_AA236980</name>
</gene>
<dbReference type="SMART" id="SM00248">
    <property type="entry name" value="ANK"/>
    <property type="match status" value="5"/>
</dbReference>
<evidence type="ECO:0000256" key="1">
    <source>
        <dbReference type="SAM" id="Phobius"/>
    </source>
</evidence>
<dbReference type="EMBL" id="PKPP01002295">
    <property type="protein sequence ID" value="PWA76240.1"/>
    <property type="molecule type" value="Genomic_DNA"/>
</dbReference>
<dbReference type="SUPFAM" id="SSF48403">
    <property type="entry name" value="Ankyrin repeat"/>
    <property type="match status" value="2"/>
</dbReference>
<protein>
    <submittedName>
        <fullName evidence="3">Ankyrin repeat family protein</fullName>
    </submittedName>
</protein>
<dbReference type="Pfam" id="PF12796">
    <property type="entry name" value="Ank_2"/>
    <property type="match status" value="1"/>
</dbReference>
<organism evidence="3 4">
    <name type="scientific">Artemisia annua</name>
    <name type="common">Sweet wormwood</name>
    <dbReference type="NCBI Taxonomy" id="35608"/>
    <lineage>
        <taxon>Eukaryota</taxon>
        <taxon>Viridiplantae</taxon>
        <taxon>Streptophyta</taxon>
        <taxon>Embryophyta</taxon>
        <taxon>Tracheophyta</taxon>
        <taxon>Spermatophyta</taxon>
        <taxon>Magnoliopsida</taxon>
        <taxon>eudicotyledons</taxon>
        <taxon>Gunneridae</taxon>
        <taxon>Pentapetalae</taxon>
        <taxon>asterids</taxon>
        <taxon>campanulids</taxon>
        <taxon>Asterales</taxon>
        <taxon>Asteraceae</taxon>
        <taxon>Asteroideae</taxon>
        <taxon>Anthemideae</taxon>
        <taxon>Artemisiinae</taxon>
        <taxon>Artemisia</taxon>
    </lineage>
</organism>
<evidence type="ECO:0000259" key="2">
    <source>
        <dbReference type="Pfam" id="PF13962"/>
    </source>
</evidence>
<evidence type="ECO:0000313" key="3">
    <source>
        <dbReference type="EMBL" id="PWA76240.1"/>
    </source>
</evidence>
<dbReference type="OrthoDB" id="1925304at2759"/>
<dbReference type="InterPro" id="IPR002110">
    <property type="entry name" value="Ankyrin_rpt"/>
</dbReference>
<keyword evidence="1" id="KW-0472">Membrane</keyword>
<feature type="transmembrane region" description="Helical" evidence="1">
    <location>
        <begin position="540"/>
        <end position="566"/>
    </location>
</feature>
<dbReference type="PANTHER" id="PTHR24177">
    <property type="entry name" value="CASKIN"/>
    <property type="match status" value="1"/>
</dbReference>
<sequence length="617" mass="69940">MASTSTSNKDLKEHLPLCRAIVKGNWNEIQELLKQDENALTAKLDTNHNRTLHLAIDTGGHPDVVKGLLELIDPNLLPDLVDTWGLNPLHHAALFGSTAAARMLVEKNPNLLFIYDSERCLPIHRALFNTHISTSEYLLKAYVENIQLCQREGYDNPFEGRNGAVLLHSAITEGFLDIASKLIQDYPEVAGQKYKGIKSPLWCITGNMNLYYCGARYNIFQRFVYNYVLTENHKLRNFGVVQDVENQNMCIHNVTRRIYVKLWNTVLHVLCIKNLEEDKLKHKTALKLLKRICEEVIERNNTDDIADIFANATVQATKKDNPEVIEELLGYFPLATVAKLNGYSIMQVATINRCEKVYNLLVHHMRLNMSLDKVLKDNNGDNLLHLAGKLGPVHKLNEVSGAALQMQRELQWFKEVEKLVQPMYREATNNSNETPMMVFRREHKELRREGEEWIKKTADSYTITTALIITIVFAAAITVPGGTDGDTGKAIYETKPSFIIFAISDAISLFTSTTSLLLFLSILTARYQEADFLFKLPNRLIFGLVMLYFSVISMIVAFSATLYIMFGQGKEWILIPIVALACLPIASFTALQFHLLVELISSTYGRGIFGKRLQEVK</sequence>
<dbReference type="Pfam" id="PF13962">
    <property type="entry name" value="PGG"/>
    <property type="match status" value="1"/>
</dbReference>